<feature type="binding site" evidence="8">
    <location>
        <position position="433"/>
    </location>
    <ligand>
        <name>Zn(2+)</name>
        <dbReference type="ChEBI" id="CHEBI:29105"/>
        <label>2</label>
    </ligand>
</feature>
<dbReference type="InterPro" id="IPR017850">
    <property type="entry name" value="Alkaline_phosphatase_core_sf"/>
</dbReference>
<comment type="similarity">
    <text evidence="1 9">Belongs to the alkaline phosphatase family.</text>
</comment>
<evidence type="ECO:0000313" key="12">
    <source>
        <dbReference type="Proteomes" id="UP000704068"/>
    </source>
</evidence>
<keyword evidence="6 8" id="KW-0460">Magnesium</keyword>
<evidence type="ECO:0000256" key="5">
    <source>
        <dbReference type="ARBA" id="ARBA00022833"/>
    </source>
</evidence>
<evidence type="ECO:0000256" key="4">
    <source>
        <dbReference type="ARBA" id="ARBA00022801"/>
    </source>
</evidence>
<comment type="cofactor">
    <cofactor evidence="8">
        <name>Zn(2+)</name>
        <dbReference type="ChEBI" id="CHEBI:29105"/>
    </cofactor>
    <text evidence="8">Binds 2 Zn(2+) ions.</text>
</comment>
<feature type="binding site" evidence="8">
    <location>
        <position position="135"/>
    </location>
    <ligand>
        <name>Mg(2+)</name>
        <dbReference type="ChEBI" id="CHEBI:18420"/>
    </ligand>
</feature>
<dbReference type="Gene3D" id="1.10.60.40">
    <property type="match status" value="1"/>
</dbReference>
<feature type="binding site" evidence="8">
    <location>
        <position position="270"/>
    </location>
    <ligand>
        <name>Zn(2+)</name>
        <dbReference type="ChEBI" id="CHEBI:29105"/>
        <label>2</label>
    </ligand>
</feature>
<dbReference type="RefSeq" id="WP_303763507.1">
    <property type="nucleotide sequence ID" value="NZ_JABZGR010000008.1"/>
</dbReference>
<dbReference type="InterPro" id="IPR001952">
    <property type="entry name" value="Alkaline_phosphatase"/>
</dbReference>
<feature type="binding site" evidence="8">
    <location>
        <position position="32"/>
    </location>
    <ligand>
        <name>Mg(2+)</name>
        <dbReference type="ChEBI" id="CHEBI:18420"/>
    </ligand>
</feature>
<dbReference type="SUPFAM" id="SSF53649">
    <property type="entry name" value="Alkaline phosphatase-like"/>
    <property type="match status" value="1"/>
</dbReference>
<gene>
    <name evidence="11" type="ORF">HXK21_04180</name>
</gene>
<keyword evidence="5 8" id="KW-0862">Zinc</keyword>
<evidence type="ECO:0000256" key="9">
    <source>
        <dbReference type="RuleBase" id="RU003946"/>
    </source>
</evidence>
<dbReference type="AlphaFoldDB" id="A0A929WZN4"/>
<protein>
    <submittedName>
        <fullName evidence="11">Alkaline phosphatase</fullName>
    </submittedName>
</protein>
<keyword evidence="2" id="KW-0597">Phosphoprotein</keyword>
<accession>A0A929WZN4</accession>
<evidence type="ECO:0000256" key="1">
    <source>
        <dbReference type="ARBA" id="ARBA00005984"/>
    </source>
</evidence>
<evidence type="ECO:0000313" key="11">
    <source>
        <dbReference type="EMBL" id="MBF0970223.1"/>
    </source>
</evidence>
<feature type="signal peptide" evidence="10">
    <location>
        <begin position="1"/>
        <end position="19"/>
    </location>
</feature>
<dbReference type="SMART" id="SM00098">
    <property type="entry name" value="alkPPc"/>
    <property type="match status" value="1"/>
</dbReference>
<evidence type="ECO:0000256" key="2">
    <source>
        <dbReference type="ARBA" id="ARBA00022553"/>
    </source>
</evidence>
<dbReference type="Gene3D" id="3.40.720.10">
    <property type="entry name" value="Alkaline Phosphatase, subunit A"/>
    <property type="match status" value="1"/>
</dbReference>
<evidence type="ECO:0000256" key="3">
    <source>
        <dbReference type="ARBA" id="ARBA00022723"/>
    </source>
</evidence>
<reference evidence="11" key="1">
    <citation type="submission" date="2020-04" db="EMBL/GenBank/DDBJ databases">
        <title>Deep metagenomics examines the oral microbiome during advanced dental caries in children, revealing novel taxa and co-occurrences with host molecules.</title>
        <authorList>
            <person name="Baker J.L."/>
            <person name="Morton J.T."/>
            <person name="Dinis M."/>
            <person name="Alvarez R."/>
            <person name="Tran N.C."/>
            <person name="Knight R."/>
            <person name="Edlund A."/>
        </authorList>
    </citation>
    <scope>NUCLEOTIDE SEQUENCE</scope>
    <source>
        <strain evidence="11">JCVI_34_bin.1</strain>
    </source>
</reference>
<evidence type="ECO:0000256" key="7">
    <source>
        <dbReference type="PIRSR" id="PIRSR601952-1"/>
    </source>
</evidence>
<dbReference type="EMBL" id="JABZGR010000008">
    <property type="protein sequence ID" value="MBF0970223.1"/>
    <property type="molecule type" value="Genomic_DNA"/>
</dbReference>
<evidence type="ECO:0000256" key="10">
    <source>
        <dbReference type="SAM" id="SignalP"/>
    </source>
</evidence>
<feature type="binding site" evidence="8">
    <location>
        <position position="314"/>
    </location>
    <ligand>
        <name>Zn(2+)</name>
        <dbReference type="ChEBI" id="CHEBI:29105"/>
        <label>2</label>
    </ligand>
</feature>
<evidence type="ECO:0000256" key="8">
    <source>
        <dbReference type="PIRSR" id="PIRSR601952-2"/>
    </source>
</evidence>
<dbReference type="Pfam" id="PF00245">
    <property type="entry name" value="Alk_phosphatase"/>
    <property type="match status" value="1"/>
</dbReference>
<feature type="binding site" evidence="8">
    <location>
        <position position="32"/>
    </location>
    <ligand>
        <name>Zn(2+)</name>
        <dbReference type="ChEBI" id="CHEBI:29105"/>
        <label>2</label>
    </ligand>
</feature>
<evidence type="ECO:0000256" key="6">
    <source>
        <dbReference type="ARBA" id="ARBA00022842"/>
    </source>
</evidence>
<keyword evidence="4" id="KW-0378">Hydrolase</keyword>
<dbReference type="PROSITE" id="PS00123">
    <property type="entry name" value="ALKALINE_PHOSPHATASE"/>
    <property type="match status" value="1"/>
</dbReference>
<feature type="chain" id="PRO_5037966642" evidence="10">
    <location>
        <begin position="20"/>
        <end position="473"/>
    </location>
</feature>
<feature type="binding site" evidence="8">
    <location>
        <position position="133"/>
    </location>
    <ligand>
        <name>Mg(2+)</name>
        <dbReference type="ChEBI" id="CHEBI:18420"/>
    </ligand>
</feature>
<feature type="binding site" evidence="8">
    <location>
        <position position="265"/>
    </location>
    <ligand>
        <name>Mg(2+)</name>
        <dbReference type="ChEBI" id="CHEBI:18420"/>
    </ligand>
</feature>
<dbReference type="GO" id="GO:0004035">
    <property type="term" value="F:alkaline phosphatase activity"/>
    <property type="evidence" value="ECO:0007669"/>
    <property type="project" value="TreeGrafter"/>
</dbReference>
<dbReference type="CDD" id="cd16012">
    <property type="entry name" value="ALP"/>
    <property type="match status" value="1"/>
</dbReference>
<organism evidence="11 12">
    <name type="scientific">Alloprevotella tannerae</name>
    <dbReference type="NCBI Taxonomy" id="76122"/>
    <lineage>
        <taxon>Bacteria</taxon>
        <taxon>Pseudomonadati</taxon>
        <taxon>Bacteroidota</taxon>
        <taxon>Bacteroidia</taxon>
        <taxon>Bacteroidales</taxon>
        <taxon>Prevotellaceae</taxon>
        <taxon>Alloprevotella</taxon>
    </lineage>
</organism>
<dbReference type="GO" id="GO:0046872">
    <property type="term" value="F:metal ion binding"/>
    <property type="evidence" value="ECO:0007669"/>
    <property type="project" value="UniProtKB-KW"/>
</dbReference>
<dbReference type="PANTHER" id="PTHR11596">
    <property type="entry name" value="ALKALINE PHOSPHATASE"/>
    <property type="match status" value="1"/>
</dbReference>
<feature type="active site" description="Phosphoserine intermediate" evidence="7">
    <location>
        <position position="81"/>
    </location>
</feature>
<proteinExistence type="inferred from homology"/>
<dbReference type="PRINTS" id="PR00113">
    <property type="entry name" value="ALKPHPHTASE"/>
</dbReference>
<keyword evidence="10" id="KW-0732">Signal</keyword>
<name>A0A929WZN4_9BACT</name>
<dbReference type="PANTHER" id="PTHR11596:SF5">
    <property type="entry name" value="ALKALINE PHOSPHATASE"/>
    <property type="match status" value="1"/>
</dbReference>
<sequence>MKKFYLLILSLTLTCAAFAQPKAKYVFYFIGDGMGVNQVNGAGTYLAALEGRIGIKSLCFTQFPYAAFVTTYSATNGVTDSAAGGTALATGHKTKNGAISVLKDLQTPVYSVAEAAQRGGAAVGISTSVTVDHATPAVFYAHAEHRKMYYEIGKQLTTSNFDFFGGSDFHSPANKEKKNSEPDLYQQAKNNGYTIARGYADFTQKAAKAKKMILFQPETDSKAFRYSIPYKLDRKPSNLSLEQITQAGISFLTKQKKDGFFFMVEGGMIDWACHGNDAASYVNELIDMDKCVQIAYEFYKQHPDSTLIVISADHETGGLSLGRGPYELHLDRLAYQKTSLAEYTRHLKALHESLKENFTWDVVKADLQTNFGFWDKIELTEQQTARLEKAYDDLMTGIAAGKEDMYSKKDPITYAAGLTMDEVSLIGWQSGGHSNGFVGAYAIGVGAEAFQGQIDNTEIPRLIAKAAGWQLRP</sequence>
<dbReference type="InterPro" id="IPR018299">
    <property type="entry name" value="Alkaline_phosphatase_AS"/>
</dbReference>
<dbReference type="Proteomes" id="UP000704068">
    <property type="component" value="Unassembled WGS sequence"/>
</dbReference>
<keyword evidence="3 8" id="KW-0479">Metal-binding</keyword>
<comment type="cofactor">
    <cofactor evidence="8">
        <name>Mg(2+)</name>
        <dbReference type="ChEBI" id="CHEBI:18420"/>
    </cofactor>
    <text evidence="8">Binds 1 Mg(2+) ion.</text>
</comment>
<feature type="binding site" evidence="8">
    <location>
        <position position="274"/>
    </location>
    <ligand>
        <name>Zn(2+)</name>
        <dbReference type="ChEBI" id="CHEBI:29105"/>
        <label>2</label>
    </ligand>
</feature>
<feature type="binding site" evidence="8">
    <location>
        <position position="313"/>
    </location>
    <ligand>
        <name>Zn(2+)</name>
        <dbReference type="ChEBI" id="CHEBI:29105"/>
        <label>2</label>
    </ligand>
</feature>
<comment type="caution">
    <text evidence="11">The sequence shown here is derived from an EMBL/GenBank/DDBJ whole genome shotgun (WGS) entry which is preliminary data.</text>
</comment>